<accession>A0A5N5LBG7</accession>
<comment type="caution">
    <text evidence="1">The sequence shown here is derived from an EMBL/GenBank/DDBJ whole genome shotgun (WGS) entry which is preliminary data.</text>
</comment>
<keyword evidence="2" id="KW-1185">Reference proteome</keyword>
<proteinExistence type="predicted"/>
<protein>
    <submittedName>
        <fullName evidence="1">Uncharacterized protein</fullName>
    </submittedName>
</protein>
<gene>
    <name evidence="1" type="ORF">PHYPO_G00094010</name>
</gene>
<dbReference type="AlphaFoldDB" id="A0A5N5LBG7"/>
<sequence>MKSLATYREVRVVPNLRSDVLCKTTIPVFRFQHGGLRAGCDFYRKYFLIRLCVCKGLPFYRAYGKDT</sequence>
<dbReference type="Proteomes" id="UP000327468">
    <property type="component" value="Chromosome 19"/>
</dbReference>
<dbReference type="EMBL" id="VFJC01000020">
    <property type="protein sequence ID" value="KAB5539858.1"/>
    <property type="molecule type" value="Genomic_DNA"/>
</dbReference>
<evidence type="ECO:0000313" key="2">
    <source>
        <dbReference type="Proteomes" id="UP000327468"/>
    </source>
</evidence>
<evidence type="ECO:0000313" key="1">
    <source>
        <dbReference type="EMBL" id="KAB5539858.1"/>
    </source>
</evidence>
<reference evidence="1 2" key="1">
    <citation type="submission" date="2019-06" db="EMBL/GenBank/DDBJ databases">
        <title>A chromosome-scale genome assembly of the striped catfish, Pangasianodon hypophthalmus.</title>
        <authorList>
            <person name="Wen M."/>
            <person name="Zahm M."/>
            <person name="Roques C."/>
            <person name="Cabau C."/>
            <person name="Klopp C."/>
            <person name="Donnadieu C."/>
            <person name="Jouanno E."/>
            <person name="Avarre J.-C."/>
            <person name="Campet M."/>
            <person name="Ha T.T.T."/>
            <person name="Dugue R."/>
            <person name="Lampietro C."/>
            <person name="Louis A."/>
            <person name="Herpin A."/>
            <person name="Echchiki A."/>
            <person name="Berthelot C."/>
            <person name="Parey E."/>
            <person name="Roest-Crollius H."/>
            <person name="Braasch I."/>
            <person name="Postlethwait J."/>
            <person name="Bobe J."/>
            <person name="Montfort J."/>
            <person name="Bouchez O."/>
            <person name="Begum T."/>
            <person name="Schartl M."/>
            <person name="Guiguen Y."/>
        </authorList>
    </citation>
    <scope>NUCLEOTIDE SEQUENCE [LARGE SCALE GENOMIC DNA]</scope>
    <source>
        <strain evidence="1 2">Indonesia</strain>
        <tissue evidence="1">Blood</tissue>
    </source>
</reference>
<name>A0A5N5LBG7_PANHP</name>
<organism evidence="1 2">
    <name type="scientific">Pangasianodon hypophthalmus</name>
    <name type="common">Striped catfish</name>
    <name type="synonym">Helicophagus hypophthalmus</name>
    <dbReference type="NCBI Taxonomy" id="310915"/>
    <lineage>
        <taxon>Eukaryota</taxon>
        <taxon>Metazoa</taxon>
        <taxon>Chordata</taxon>
        <taxon>Craniata</taxon>
        <taxon>Vertebrata</taxon>
        <taxon>Euteleostomi</taxon>
        <taxon>Actinopterygii</taxon>
        <taxon>Neopterygii</taxon>
        <taxon>Teleostei</taxon>
        <taxon>Ostariophysi</taxon>
        <taxon>Siluriformes</taxon>
        <taxon>Pangasiidae</taxon>
        <taxon>Pangasianodon</taxon>
    </lineage>
</organism>